<dbReference type="RefSeq" id="WP_346762588.1">
    <property type="nucleotide sequence ID" value="NZ_JAUJEB010000014.1"/>
</dbReference>
<dbReference type="Proteomes" id="UP001172083">
    <property type="component" value="Unassembled WGS sequence"/>
</dbReference>
<name>A0ABT8LLE0_9BACT</name>
<accession>A0ABT8LLE0</accession>
<dbReference type="InterPro" id="IPR011519">
    <property type="entry name" value="UnbV_ASPIC"/>
</dbReference>
<dbReference type="EMBL" id="JAUJEB010000014">
    <property type="protein sequence ID" value="MDN5217251.1"/>
    <property type="molecule type" value="Genomic_DNA"/>
</dbReference>
<reference evidence="3" key="1">
    <citation type="submission" date="2023-06" db="EMBL/GenBank/DDBJ databases">
        <title>Genomic of Agaribacillus aureum.</title>
        <authorList>
            <person name="Wang G."/>
        </authorList>
    </citation>
    <scope>NUCLEOTIDE SEQUENCE</scope>
    <source>
        <strain evidence="3">BMA12</strain>
    </source>
</reference>
<keyword evidence="1" id="KW-0732">Signal</keyword>
<dbReference type="InterPro" id="IPR027039">
    <property type="entry name" value="Crtac1"/>
</dbReference>
<feature type="domain" description="ASPIC/UnbV" evidence="2">
    <location>
        <begin position="558"/>
        <end position="624"/>
    </location>
</feature>
<keyword evidence="4" id="KW-1185">Reference proteome</keyword>
<dbReference type="InterPro" id="IPR013517">
    <property type="entry name" value="FG-GAP"/>
</dbReference>
<evidence type="ECO:0000259" key="2">
    <source>
        <dbReference type="Pfam" id="PF07593"/>
    </source>
</evidence>
<dbReference type="PANTHER" id="PTHR16026">
    <property type="entry name" value="CARTILAGE ACIDIC PROTEIN 1"/>
    <property type="match status" value="1"/>
</dbReference>
<gene>
    <name evidence="3" type="ORF">QQ020_34580</name>
</gene>
<sequence length="1142" mass="128203">MALKKIGKAAFGVLLLFLISCGEEGDGPDNLISITDHGAKPLYTIVGHEESGIDFRNDIQENNNLNGIFYEYLYNGGGVALGDLNNDGFTDIYFISNLRENKLYLNKGNLKFEDVSAIARVGGKGGLPTGVTLVDINADGWLDIYVCKSGKYNNLDLSRNELYVNQGNNARGVPVFKEMAKAYGLDLPHFSTQAAFFDYDKDGDLDLFLINHGLKNYYDNDLQELYARPAPLQSERLFRNDHNRFIDVSGEAGITNNAISFGLGLAIGDLNNDFWPDILVGQDFAEKDHLYLNQKDGTFKEVMTKSTNHISYFSMGNDIADFNNDGWLDFASVDMVSEHNYDVKTSMSGMNPKRFYQLVDMGLHHQYMFNTLQVNNGNLPASEGVPVFSDIAQMSGVSNTDWSWGPLFLDMDNDGWKDLFIANGVKRDFRNNDYLRYKQARFDDFFSKHPDNTPENKQLARELVLTLVNEMPTRKRNNYFFHNLNGQEFSKRNDQWVDSYLTNSNGAAYADLDNDGDLDIVVNNMDDFAMIYQNNARELGMGNFLQVKLTGSGGNSRGVGARVMLEHNGQRQLQENYYSRGFQSASAGPLHYGVGQSKTIESVKIVWPDGNRVEYKDVKVNQVLQVNHETAVEKYHQEQVSKTLFVDVTQEASITYRHQENEYDDFAHESLLPHRMSQFGPAMDIYDLNEDGLDDVFIGGAHGQAGRIFRQQANGAFREYAIHSFENDRNHEDVDALFFDADGDNDADLYVVSGGNEFEEGNILLQDRLYENTGNGQFTKLSNMPFANTSGSCVKAADYDRDGDLDLFIGGRQKPGHYPMPATSHLLRNDSKNGAIIFTDVTKKAAGVLIDVGMVTDAVWLDLDRDSWLDLVLVGEWMAPTVLRNNQGSFEDITSLTGLSDEKGWWFTIATADFDNDGDKDLIAGNLGLNYKYKATKSEPFEVFQKDFDGNGSLDIVLGYYDAGKRYPLRGRECTSNQMPFIKEKFKSYHEFGLATLSDVYGDGNLQSSLHLQAKNFASCYFENKGDGFFDVKPLPAMAQLSAVNAINIDDFDKDGHLDLVISGNFYPVEVETVRNDASYGLFLKGNGKGEFKPVLPFESGFYAKGDVRHSKIIKRSYGKKGILIAKNNDFLQLLEINQIMR</sequence>
<evidence type="ECO:0000313" key="4">
    <source>
        <dbReference type="Proteomes" id="UP001172083"/>
    </source>
</evidence>
<proteinExistence type="predicted"/>
<protein>
    <submittedName>
        <fullName evidence="3">VCBS repeat-containing protein</fullName>
    </submittedName>
</protein>
<dbReference type="Gene3D" id="2.130.10.130">
    <property type="entry name" value="Integrin alpha, N-terminal"/>
    <property type="match status" value="4"/>
</dbReference>
<dbReference type="SUPFAM" id="SSF69318">
    <property type="entry name" value="Integrin alpha N-terminal domain"/>
    <property type="match status" value="3"/>
</dbReference>
<dbReference type="PANTHER" id="PTHR16026:SF0">
    <property type="entry name" value="CARTILAGE ACIDIC PROTEIN 1"/>
    <property type="match status" value="1"/>
</dbReference>
<dbReference type="Pfam" id="PF07593">
    <property type="entry name" value="UnbV_ASPIC"/>
    <property type="match status" value="1"/>
</dbReference>
<evidence type="ECO:0000256" key="1">
    <source>
        <dbReference type="ARBA" id="ARBA00022729"/>
    </source>
</evidence>
<dbReference type="PROSITE" id="PS51257">
    <property type="entry name" value="PROKAR_LIPOPROTEIN"/>
    <property type="match status" value="1"/>
</dbReference>
<evidence type="ECO:0000313" key="3">
    <source>
        <dbReference type="EMBL" id="MDN5217251.1"/>
    </source>
</evidence>
<comment type="caution">
    <text evidence="3">The sequence shown here is derived from an EMBL/GenBank/DDBJ whole genome shotgun (WGS) entry which is preliminary data.</text>
</comment>
<organism evidence="3 4">
    <name type="scientific">Agaribacillus aureus</name>
    <dbReference type="NCBI Taxonomy" id="3051825"/>
    <lineage>
        <taxon>Bacteria</taxon>
        <taxon>Pseudomonadati</taxon>
        <taxon>Bacteroidota</taxon>
        <taxon>Cytophagia</taxon>
        <taxon>Cytophagales</taxon>
        <taxon>Splendidivirgaceae</taxon>
        <taxon>Agaribacillus</taxon>
    </lineage>
</organism>
<dbReference type="InterPro" id="IPR028994">
    <property type="entry name" value="Integrin_alpha_N"/>
</dbReference>
<dbReference type="Pfam" id="PF13517">
    <property type="entry name" value="FG-GAP_3"/>
    <property type="match status" value="5"/>
</dbReference>